<dbReference type="CDD" id="cd18577">
    <property type="entry name" value="ABC_6TM_Pgp_ABCB1_D1_like"/>
    <property type="match status" value="1"/>
</dbReference>
<evidence type="ECO:0000259" key="13">
    <source>
        <dbReference type="PROSITE" id="PS50929"/>
    </source>
</evidence>
<dbReference type="InterPro" id="IPR036640">
    <property type="entry name" value="ABC1_TM_sf"/>
</dbReference>
<dbReference type="SUPFAM" id="SSF52540">
    <property type="entry name" value="P-loop containing nucleoside triphosphate hydrolases"/>
    <property type="match status" value="2"/>
</dbReference>
<feature type="transmembrane region" description="Helical" evidence="11">
    <location>
        <begin position="936"/>
        <end position="957"/>
    </location>
</feature>
<dbReference type="PROSITE" id="PS50929">
    <property type="entry name" value="ABC_TM1F"/>
    <property type="match status" value="2"/>
</dbReference>
<sequence length="1286" mass="140203">MAASVEGGKNSDHAEKESYVLPNPRSPDEKEADDESGNTYFRIFRYGGLFEYTLIAIAVLAAIASGVGIASQNLIFGAFVTTITGFASITDPSSQETARDAFMSDVSRLALYFVYLGIGRFVLSYIYNGLLTYTGHRIVRNIRHAYLRSALAQEVAFYDLGTGGSIATQATSNGKLIHGGISEKLGLTFQGLAAFIAAFIIAFATQWKLTLITLAIAPAIIISMGVVATLQAGHETKILETYGEANSFAEGVLASARTVHAFEMRDRLVAKFDEYLSKAHRIGDKMSPLFGALFSIEYTIIYLGFALAFWQGIRMLARGEVETPGDIFTVLLSVAIGSIQVTMLAPYSIDFTRATTSAAVLFQLIDRQSAIDPFDKSGEEPSEVSGLVELENITFAYPTRPNTTVLDNFSLRVPAGKVTALVGQSGSGKSTIVGLIERWYNPSSGAIKLDGRPIDKLNLHWLRRNVRLVQQEPVLFQGTVFDNIAHGLVGTPWENASREEKMVHVQEAAKTAFAHDFISELPNGYDTDIGQRGSLLSGGQKQRIAIARSIVSHPKVLLLDEATSALDPHAEGVVQQALDRASEGRTTIVIAHKLATIRKADNIVVMSKGRIVEQGTHESLIAQDGTYARLVRIQDLSVSGPGSSDSDQENGDEAEHAVELTKSMTRYATQDQARLEAQRHRDDYEKHNPVGLLKVIIRLFKLSSEIKWWYMAVALSCVVASALFPAQAILMSQMMDVFTLTGEAMENRGNFFATMFIVLAAGCLVIYMLMGWAVNVVAQTLSHKLRRLAFNDILRQDLQFFDRPENTTGALASRVDSDPQSVFELMGFNVALVFIAVLNVVVCSIIGIVYSWKLGIVVVFAGLPPLLLAGWLKVRLDMKLDHITSKNGSSSASIASEAVTAIRTVSSLAIEERVLAKYTDLLDSAISGTVKPLSTIMVCFALTQSIEYWFMALGFWYGCRLVAYNETTMYDFFVSFMAVFFCGQATAQLFQFSTSITKGKNAANWMFWLSDLKPTVRETDENRDNEPKSGGPIALDHVRFSYPTRPDAVVLRGVNLEIKKGQFLAVVGASGCGKSTIVALLERFYDPSTGTIRINGDALNELNPKHYRRIVSLVQQEPTLFQGSIRDNIALGVDDTSPTPNGTDFTVPDSEIEAALRAANAWDFVSSLPDGVATAAGSNGTQLSGGQRQRIAIARALIRHPKVLLLDEATSALDTESEKIVQGAIAEAAKAGDRITVAVAHRLSTIKDADVICVFHGGKIVEQGTHEELIALGGMYRKMCEAQNMD</sequence>
<keyword evidence="15" id="KW-1185">Reference proteome</keyword>
<evidence type="ECO:0000256" key="2">
    <source>
        <dbReference type="ARBA" id="ARBA00007577"/>
    </source>
</evidence>
<accession>A0ABR4DP36</accession>
<feature type="region of interest" description="Disordered" evidence="10">
    <location>
        <begin position="1"/>
        <end position="34"/>
    </location>
</feature>
<dbReference type="InterPro" id="IPR003439">
    <property type="entry name" value="ABC_transporter-like_ATP-bd"/>
</dbReference>
<dbReference type="PANTHER" id="PTHR43394">
    <property type="entry name" value="ATP-DEPENDENT PERMEASE MDL1, MITOCHONDRIAL"/>
    <property type="match status" value="1"/>
</dbReference>
<keyword evidence="5" id="KW-0677">Repeat</keyword>
<dbReference type="Gene3D" id="1.20.1560.10">
    <property type="entry name" value="ABC transporter type 1, transmembrane domain"/>
    <property type="match status" value="1"/>
</dbReference>
<dbReference type="InterPro" id="IPR017871">
    <property type="entry name" value="ABC_transporter-like_CS"/>
</dbReference>
<feature type="transmembrane region" description="Helical" evidence="11">
    <location>
        <begin position="289"/>
        <end position="310"/>
    </location>
</feature>
<dbReference type="Pfam" id="PF00664">
    <property type="entry name" value="ABC_membrane"/>
    <property type="match status" value="2"/>
</dbReference>
<feature type="transmembrane region" description="Helical" evidence="11">
    <location>
        <begin position="969"/>
        <end position="990"/>
    </location>
</feature>
<dbReference type="PROSITE" id="PS00211">
    <property type="entry name" value="ABC_TRANSPORTER_1"/>
    <property type="match status" value="2"/>
</dbReference>
<dbReference type="SMART" id="SM00382">
    <property type="entry name" value="AAA"/>
    <property type="match status" value="2"/>
</dbReference>
<dbReference type="CDD" id="cd03249">
    <property type="entry name" value="ABC_MTABC3_MDL1_MDL2"/>
    <property type="match status" value="2"/>
</dbReference>
<name>A0ABR4DP36_9PEZI</name>
<dbReference type="Gene3D" id="3.40.50.300">
    <property type="entry name" value="P-loop containing nucleotide triphosphate hydrolases"/>
    <property type="match status" value="2"/>
</dbReference>
<evidence type="ECO:0000256" key="10">
    <source>
        <dbReference type="SAM" id="MobiDB-lite"/>
    </source>
</evidence>
<feature type="transmembrane region" description="Helical" evidence="11">
    <location>
        <begin position="830"/>
        <end position="850"/>
    </location>
</feature>
<dbReference type="RefSeq" id="XP_070870802.1">
    <property type="nucleotide sequence ID" value="XM_071007609.1"/>
</dbReference>
<evidence type="ECO:0000256" key="11">
    <source>
        <dbReference type="SAM" id="Phobius"/>
    </source>
</evidence>
<organism evidence="14 15">
    <name type="scientific">Remersonia thermophila</name>
    <dbReference type="NCBI Taxonomy" id="72144"/>
    <lineage>
        <taxon>Eukaryota</taxon>
        <taxon>Fungi</taxon>
        <taxon>Dikarya</taxon>
        <taxon>Ascomycota</taxon>
        <taxon>Pezizomycotina</taxon>
        <taxon>Sordariomycetes</taxon>
        <taxon>Sordariomycetidae</taxon>
        <taxon>Sordariales</taxon>
        <taxon>Sordariales incertae sedis</taxon>
        <taxon>Remersonia</taxon>
    </lineage>
</organism>
<dbReference type="PANTHER" id="PTHR43394:SF11">
    <property type="entry name" value="ATP-BINDING CASSETTE TRANSPORTER"/>
    <property type="match status" value="1"/>
</dbReference>
<feature type="transmembrane region" description="Helical" evidence="11">
    <location>
        <begin position="49"/>
        <end position="67"/>
    </location>
</feature>
<evidence type="ECO:0000256" key="1">
    <source>
        <dbReference type="ARBA" id="ARBA00004141"/>
    </source>
</evidence>
<feature type="transmembrane region" description="Helical" evidence="11">
    <location>
        <begin position="211"/>
        <end position="230"/>
    </location>
</feature>
<feature type="domain" description="ABC transmembrane type-1" evidence="13">
    <location>
        <begin position="712"/>
        <end position="998"/>
    </location>
</feature>
<protein>
    <recommendedName>
        <fullName evidence="16">Leptomycin B resistance protein pmd1</fullName>
    </recommendedName>
</protein>
<dbReference type="InterPro" id="IPR039421">
    <property type="entry name" value="Type_1_exporter"/>
</dbReference>
<evidence type="ECO:0000256" key="9">
    <source>
        <dbReference type="ARBA" id="ARBA00023136"/>
    </source>
</evidence>
<dbReference type="CDD" id="cd18578">
    <property type="entry name" value="ABC_6TM_Pgp_ABCB1_D2_like"/>
    <property type="match status" value="1"/>
</dbReference>
<reference evidence="14 15" key="1">
    <citation type="journal article" date="2024" name="Commun. Biol.">
        <title>Comparative genomic analysis of thermophilic fungi reveals convergent evolutionary adaptations and gene losses.</title>
        <authorList>
            <person name="Steindorff A.S."/>
            <person name="Aguilar-Pontes M.V."/>
            <person name="Robinson A.J."/>
            <person name="Andreopoulos B."/>
            <person name="LaButti K."/>
            <person name="Kuo A."/>
            <person name="Mondo S."/>
            <person name="Riley R."/>
            <person name="Otillar R."/>
            <person name="Haridas S."/>
            <person name="Lipzen A."/>
            <person name="Grimwood J."/>
            <person name="Schmutz J."/>
            <person name="Clum A."/>
            <person name="Reid I.D."/>
            <person name="Moisan M.C."/>
            <person name="Butler G."/>
            <person name="Nguyen T.T.M."/>
            <person name="Dewar K."/>
            <person name="Conant G."/>
            <person name="Drula E."/>
            <person name="Henrissat B."/>
            <person name="Hansel C."/>
            <person name="Singer S."/>
            <person name="Hutchinson M.I."/>
            <person name="de Vries R.P."/>
            <person name="Natvig D.O."/>
            <person name="Powell A.J."/>
            <person name="Tsang A."/>
            <person name="Grigoriev I.V."/>
        </authorList>
    </citation>
    <scope>NUCLEOTIDE SEQUENCE [LARGE SCALE GENOMIC DNA]</scope>
    <source>
        <strain evidence="14 15">ATCC 22073</strain>
    </source>
</reference>
<evidence type="ECO:0000256" key="7">
    <source>
        <dbReference type="ARBA" id="ARBA00022840"/>
    </source>
</evidence>
<evidence type="ECO:0000259" key="12">
    <source>
        <dbReference type="PROSITE" id="PS50893"/>
    </source>
</evidence>
<feature type="domain" description="ABC transporter" evidence="12">
    <location>
        <begin position="388"/>
        <end position="633"/>
    </location>
</feature>
<dbReference type="Pfam" id="PF00005">
    <property type="entry name" value="ABC_tran"/>
    <property type="match status" value="2"/>
</dbReference>
<comment type="similarity">
    <text evidence="2">Belongs to the ABC transporter superfamily. ABCB family. Multidrug resistance exporter (TC 3.A.1.201) subfamily.</text>
</comment>
<feature type="domain" description="ABC transporter" evidence="12">
    <location>
        <begin position="1033"/>
        <end position="1282"/>
    </location>
</feature>
<dbReference type="PROSITE" id="PS50893">
    <property type="entry name" value="ABC_TRANSPORTER_2"/>
    <property type="match status" value="2"/>
</dbReference>
<evidence type="ECO:0000256" key="4">
    <source>
        <dbReference type="ARBA" id="ARBA00022692"/>
    </source>
</evidence>
<dbReference type="SUPFAM" id="SSF90123">
    <property type="entry name" value="ABC transporter transmembrane region"/>
    <property type="match status" value="2"/>
</dbReference>
<keyword evidence="4 11" id="KW-0812">Transmembrane</keyword>
<feature type="transmembrane region" description="Helical" evidence="11">
    <location>
        <begin position="185"/>
        <end position="205"/>
    </location>
</feature>
<dbReference type="GeneID" id="98122253"/>
<keyword evidence="3" id="KW-0813">Transport</keyword>
<keyword evidence="9 11" id="KW-0472">Membrane</keyword>
<evidence type="ECO:0000256" key="8">
    <source>
        <dbReference type="ARBA" id="ARBA00022989"/>
    </source>
</evidence>
<proteinExistence type="inferred from homology"/>
<gene>
    <name evidence="14" type="ORF">VTJ83DRAFT_1449</name>
</gene>
<feature type="transmembrane region" description="Helical" evidence="11">
    <location>
        <begin position="856"/>
        <end position="874"/>
    </location>
</feature>
<dbReference type="InterPro" id="IPR027417">
    <property type="entry name" value="P-loop_NTPase"/>
</dbReference>
<dbReference type="EMBL" id="JAZGUE010000001">
    <property type="protein sequence ID" value="KAL2272078.1"/>
    <property type="molecule type" value="Genomic_DNA"/>
</dbReference>
<feature type="compositionally biased region" description="Basic and acidic residues" evidence="10">
    <location>
        <begin position="9"/>
        <end position="18"/>
    </location>
</feature>
<feature type="transmembrane region" description="Helical" evidence="11">
    <location>
        <begin position="751"/>
        <end position="778"/>
    </location>
</feature>
<keyword evidence="6" id="KW-0547">Nucleotide-binding</keyword>
<evidence type="ECO:0000313" key="14">
    <source>
        <dbReference type="EMBL" id="KAL2272078.1"/>
    </source>
</evidence>
<feature type="transmembrane region" description="Helical" evidence="11">
    <location>
        <begin position="708"/>
        <end position="731"/>
    </location>
</feature>
<comment type="caution">
    <text evidence="14">The sequence shown here is derived from an EMBL/GenBank/DDBJ whole genome shotgun (WGS) entry which is preliminary data.</text>
</comment>
<feature type="transmembrane region" description="Helical" evidence="11">
    <location>
        <begin position="110"/>
        <end position="133"/>
    </location>
</feature>
<evidence type="ECO:0000256" key="5">
    <source>
        <dbReference type="ARBA" id="ARBA00022737"/>
    </source>
</evidence>
<evidence type="ECO:0000256" key="6">
    <source>
        <dbReference type="ARBA" id="ARBA00022741"/>
    </source>
</evidence>
<feature type="domain" description="ABC transmembrane type-1" evidence="13">
    <location>
        <begin position="56"/>
        <end position="353"/>
    </location>
</feature>
<evidence type="ECO:0008006" key="16">
    <source>
        <dbReference type="Google" id="ProtNLM"/>
    </source>
</evidence>
<dbReference type="InterPro" id="IPR011527">
    <property type="entry name" value="ABC1_TM_dom"/>
</dbReference>
<evidence type="ECO:0000256" key="3">
    <source>
        <dbReference type="ARBA" id="ARBA00022448"/>
    </source>
</evidence>
<comment type="subcellular location">
    <subcellularLocation>
        <location evidence="1">Membrane</location>
        <topology evidence="1">Multi-pass membrane protein</topology>
    </subcellularLocation>
</comment>
<evidence type="ECO:0000313" key="15">
    <source>
        <dbReference type="Proteomes" id="UP001600064"/>
    </source>
</evidence>
<keyword evidence="7" id="KW-0067">ATP-binding</keyword>
<dbReference type="Proteomes" id="UP001600064">
    <property type="component" value="Unassembled WGS sequence"/>
</dbReference>
<dbReference type="InterPro" id="IPR003593">
    <property type="entry name" value="AAA+_ATPase"/>
</dbReference>
<keyword evidence="8 11" id="KW-1133">Transmembrane helix</keyword>